<comment type="caution">
    <text evidence="1">The sequence shown here is derived from an EMBL/GenBank/DDBJ whole genome shotgun (WGS) entry which is preliminary data.</text>
</comment>
<reference evidence="2" key="1">
    <citation type="journal article" date="2023" name="Front. Plant Sci.">
        <title>Chromosomal-level genome assembly of Melastoma candidum provides insights into trichome evolution.</title>
        <authorList>
            <person name="Zhong Y."/>
            <person name="Wu W."/>
            <person name="Sun C."/>
            <person name="Zou P."/>
            <person name="Liu Y."/>
            <person name="Dai S."/>
            <person name="Zhou R."/>
        </authorList>
    </citation>
    <scope>NUCLEOTIDE SEQUENCE [LARGE SCALE GENOMIC DNA]</scope>
</reference>
<dbReference type="EMBL" id="CM042886">
    <property type="protein sequence ID" value="KAI4340512.1"/>
    <property type="molecule type" value="Genomic_DNA"/>
</dbReference>
<organism evidence="1 2">
    <name type="scientific">Melastoma candidum</name>
    <dbReference type="NCBI Taxonomy" id="119954"/>
    <lineage>
        <taxon>Eukaryota</taxon>
        <taxon>Viridiplantae</taxon>
        <taxon>Streptophyta</taxon>
        <taxon>Embryophyta</taxon>
        <taxon>Tracheophyta</taxon>
        <taxon>Spermatophyta</taxon>
        <taxon>Magnoliopsida</taxon>
        <taxon>eudicotyledons</taxon>
        <taxon>Gunneridae</taxon>
        <taxon>Pentapetalae</taxon>
        <taxon>rosids</taxon>
        <taxon>malvids</taxon>
        <taxon>Myrtales</taxon>
        <taxon>Melastomataceae</taxon>
        <taxon>Melastomatoideae</taxon>
        <taxon>Melastomateae</taxon>
        <taxon>Melastoma</taxon>
    </lineage>
</organism>
<keyword evidence="2" id="KW-1185">Reference proteome</keyword>
<protein>
    <submittedName>
        <fullName evidence="1">Uncharacterized protein</fullName>
    </submittedName>
</protein>
<name>A0ACB9NV60_9MYRT</name>
<sequence>MLPSKNSELLLPPADSIAIDTIRMEEDARLEKHLSSAAAFVVGGIQDACDDACSICLEAFCDSDPSTVTTCKHEYHLQCILEWCQRSSQCPMCWQPISLKDPASQELLEGVERERSFRFNPSRNATIFHHPTLGDFELQHLPAGASGAELEERIIQHLAAAAAIGRARHVARREGHRSRSTAHGRPHVLVFTHPNAHSSGSTISPPVRGGEGDQTREVTVISPSSPVHIVGEEAPPLIAPATSPQVEQGLSSPSSILVNQQTSPLNNRRSSNQSSPNSQEQGGPSDFQSFSENLKNRFNAVSNRCKESLSKSTRGWKERLFSRNTSMTDLSSEVRREFNVGIASVSRMMEHLETRDGTGTSLDSVSNSVGSIPSTESGNSQIRETAPVNVTADKPASSASDC</sequence>
<proteinExistence type="predicted"/>
<evidence type="ECO:0000313" key="2">
    <source>
        <dbReference type="Proteomes" id="UP001057402"/>
    </source>
</evidence>
<gene>
    <name evidence="1" type="ORF">MLD38_025340</name>
</gene>
<evidence type="ECO:0000313" key="1">
    <source>
        <dbReference type="EMBL" id="KAI4340512.1"/>
    </source>
</evidence>
<accession>A0ACB9NV60</accession>
<dbReference type="Proteomes" id="UP001057402">
    <property type="component" value="Chromosome 7"/>
</dbReference>